<feature type="transmembrane region" description="Helical" evidence="1">
    <location>
        <begin position="362"/>
        <end position="381"/>
    </location>
</feature>
<keyword evidence="1" id="KW-0812">Transmembrane</keyword>
<reference evidence="3" key="1">
    <citation type="submission" date="2021-04" db="EMBL/GenBank/DDBJ databases">
        <title>A novel Synergistetes isolate from a pyrite-forming mixed culture.</title>
        <authorList>
            <person name="Bunk B."/>
            <person name="Sproer C."/>
            <person name="Spring S."/>
            <person name="Pester M."/>
        </authorList>
    </citation>
    <scope>NUCLEOTIDE SEQUENCE [LARGE SCALE GENOMIC DNA]</scope>
    <source>
        <strain evidence="3">J.5.4.2-T.3.5.2</strain>
    </source>
</reference>
<dbReference type="RefSeq" id="WP_274373082.1">
    <property type="nucleotide sequence ID" value="NZ_CP072943.1"/>
</dbReference>
<keyword evidence="1" id="KW-0472">Membrane</keyword>
<feature type="transmembrane region" description="Helical" evidence="1">
    <location>
        <begin position="12"/>
        <end position="31"/>
    </location>
</feature>
<feature type="transmembrane region" description="Helical" evidence="1">
    <location>
        <begin position="87"/>
        <end position="105"/>
    </location>
</feature>
<dbReference type="AlphaFoldDB" id="A0A9Q7A6K3"/>
<dbReference type="EMBL" id="CP072943">
    <property type="protein sequence ID" value="QTX31890.1"/>
    <property type="molecule type" value="Genomic_DNA"/>
</dbReference>
<evidence type="ECO:0000313" key="2">
    <source>
        <dbReference type="EMBL" id="QTX31890.1"/>
    </source>
</evidence>
<dbReference type="KEGG" id="aram:KAR29_11230"/>
<evidence type="ECO:0000313" key="3">
    <source>
        <dbReference type="Proteomes" id="UP000671879"/>
    </source>
</evidence>
<accession>A0A9Q7A6K3</accession>
<organism evidence="2 3">
    <name type="scientific">Aminithiophilus ramosus</name>
    <dbReference type="NCBI Taxonomy" id="3029084"/>
    <lineage>
        <taxon>Bacteria</taxon>
        <taxon>Thermotogati</taxon>
        <taxon>Synergistota</taxon>
        <taxon>Synergistia</taxon>
        <taxon>Synergistales</taxon>
        <taxon>Aminithiophilaceae</taxon>
        <taxon>Aminithiophilus</taxon>
    </lineage>
</organism>
<keyword evidence="1" id="KW-1133">Transmembrane helix</keyword>
<feature type="transmembrane region" description="Helical" evidence="1">
    <location>
        <begin position="235"/>
        <end position="251"/>
    </location>
</feature>
<sequence length="408" mass="47286">MKKTKIMFFQKAHQVLFAISLLGYLSPYYTWGRLNRFFFLVVPVILFVSFEILHLKTNCKKIILSIGITILTSYFHLRAYFMEFSFLGFMFFILSVFLFLILLSIPPKEAIVSWKNFLWLFALTLVPGIFIYFLRFNFDIPFKEIPPLNSLKNYNYLTFAGSLFPNLSSTQSLRFHGIYGEPGALGTYAALILGFDKFRNKIPCMIILFSGIISFSLAFCVLMIFNIFFIFKRKLLWVIFLFAIALAGTTSDELQTMFFSRLTFTEEGFSGDNRDKDQFKQEFDYFITNNNISDVVVGKGFRASNLAGGAGGASVRMFVYDYGLLGLFFVAVVYFSILAKNKTKNNFLAMLAYFMSMYQRPWIYNWDFIFIFYFGSFFDFMESGLNFQQQNLIKHSDQGSQGEKEGIV</sequence>
<proteinExistence type="predicted"/>
<feature type="transmembrane region" description="Helical" evidence="1">
    <location>
        <begin position="62"/>
        <end position="81"/>
    </location>
</feature>
<feature type="transmembrane region" description="Helical" evidence="1">
    <location>
        <begin position="37"/>
        <end position="55"/>
    </location>
</feature>
<dbReference type="Proteomes" id="UP000671879">
    <property type="component" value="Chromosome"/>
</dbReference>
<evidence type="ECO:0000256" key="1">
    <source>
        <dbReference type="SAM" id="Phobius"/>
    </source>
</evidence>
<gene>
    <name evidence="2" type="ORF">KAR29_11230</name>
</gene>
<feature type="transmembrane region" description="Helical" evidence="1">
    <location>
        <begin position="205"/>
        <end position="228"/>
    </location>
</feature>
<feature type="transmembrane region" description="Helical" evidence="1">
    <location>
        <begin position="322"/>
        <end position="341"/>
    </location>
</feature>
<protein>
    <submittedName>
        <fullName evidence="2">Uncharacterized protein</fullName>
    </submittedName>
</protein>
<keyword evidence="3" id="KW-1185">Reference proteome</keyword>
<feature type="transmembrane region" description="Helical" evidence="1">
    <location>
        <begin position="117"/>
        <end position="134"/>
    </location>
</feature>
<name>A0A9Q7A6K3_9BACT</name>